<feature type="transmembrane region" description="Helical" evidence="2">
    <location>
        <begin position="325"/>
        <end position="346"/>
    </location>
</feature>
<dbReference type="Proteomes" id="UP000004994">
    <property type="component" value="Chromosome 4"/>
</dbReference>
<dbReference type="Pfam" id="PF07732">
    <property type="entry name" value="Cu-oxidase_3"/>
    <property type="match status" value="1"/>
</dbReference>
<protein>
    <recommendedName>
        <fullName evidence="8">Laccase</fullName>
    </recommendedName>
</protein>
<dbReference type="InterPro" id="IPR011707">
    <property type="entry name" value="Cu-oxidase-like_N"/>
</dbReference>
<dbReference type="Gene3D" id="2.60.40.420">
    <property type="entry name" value="Cupredoxins - blue copper proteins"/>
    <property type="match status" value="2"/>
</dbReference>
<dbReference type="OMA" id="QHSIDCI"/>
<dbReference type="InterPro" id="IPR008972">
    <property type="entry name" value="Cupredoxin"/>
</dbReference>
<dbReference type="PaxDb" id="4081-Solyc04g058040.1.1"/>
<dbReference type="Gramene" id="Solyc04g058040.2.1">
    <property type="protein sequence ID" value="Solyc04g058040.2.1"/>
    <property type="gene ID" value="Solyc04g058040.2"/>
</dbReference>
<feature type="signal peptide" evidence="3">
    <location>
        <begin position="1"/>
        <end position="27"/>
    </location>
</feature>
<organism evidence="6">
    <name type="scientific">Solanum lycopersicum</name>
    <name type="common">Tomato</name>
    <name type="synonym">Lycopersicon esculentum</name>
    <dbReference type="NCBI Taxonomy" id="4081"/>
    <lineage>
        <taxon>Eukaryota</taxon>
        <taxon>Viridiplantae</taxon>
        <taxon>Streptophyta</taxon>
        <taxon>Embryophyta</taxon>
        <taxon>Tracheophyta</taxon>
        <taxon>Spermatophyta</taxon>
        <taxon>Magnoliopsida</taxon>
        <taxon>eudicotyledons</taxon>
        <taxon>Gunneridae</taxon>
        <taxon>Pentapetalae</taxon>
        <taxon>asterids</taxon>
        <taxon>lamiids</taxon>
        <taxon>Solanales</taxon>
        <taxon>Solanaceae</taxon>
        <taxon>Solanoideae</taxon>
        <taxon>Solaneae</taxon>
        <taxon>Solanum</taxon>
        <taxon>Solanum subgen. Lycopersicon</taxon>
    </lineage>
</organism>
<keyword evidence="2" id="KW-0472">Membrane</keyword>
<dbReference type="PANTHER" id="PTHR11709:SF407">
    <property type="entry name" value="LACCASE-14-LIKE"/>
    <property type="match status" value="1"/>
</dbReference>
<dbReference type="GO" id="GO:0016491">
    <property type="term" value="F:oxidoreductase activity"/>
    <property type="evidence" value="ECO:0000318"/>
    <property type="project" value="GO_Central"/>
</dbReference>
<dbReference type="Pfam" id="PF00394">
    <property type="entry name" value="Cu-oxidase"/>
    <property type="match status" value="1"/>
</dbReference>
<dbReference type="GO" id="GO:0005507">
    <property type="term" value="F:copper ion binding"/>
    <property type="evidence" value="ECO:0007669"/>
    <property type="project" value="InterPro"/>
</dbReference>
<evidence type="ECO:0000259" key="5">
    <source>
        <dbReference type="Pfam" id="PF07732"/>
    </source>
</evidence>
<evidence type="ECO:0000256" key="1">
    <source>
        <dbReference type="ARBA" id="ARBA00010609"/>
    </source>
</evidence>
<keyword evidence="2" id="KW-0812">Transmembrane</keyword>
<name>A0A3Q7G5J2_SOLLC</name>
<evidence type="ECO:0008006" key="8">
    <source>
        <dbReference type="Google" id="ProtNLM"/>
    </source>
</evidence>
<reference evidence="6" key="1">
    <citation type="journal article" date="2012" name="Nature">
        <title>The tomato genome sequence provides insights into fleshy fruit evolution.</title>
        <authorList>
            <consortium name="Tomato Genome Consortium"/>
        </authorList>
    </citation>
    <scope>NUCLEOTIDE SEQUENCE [LARGE SCALE GENOMIC DNA]</scope>
    <source>
        <strain evidence="6">cv. Heinz 1706</strain>
    </source>
</reference>
<dbReference type="InParanoid" id="A0A3Q7G5J2"/>
<sequence>MAFQNQTMKANTSFVLILFFAVQYTASTNVFHFVIEETSFDRLCQSKKILTVNGQFPGPTIYALAGETLSLDVENRGKDNVTMFWRVGRHVKSDQVEWLVEAGAAVRKNITISEDDEGTLWWHAMNIWQRATVHGAFIVHPEPDDHVDIPIILGEWWKKDVKEVFVDYIDSGSDVKSNAYTINGQPGDFYPCSKNGTFRIVVDTGKKYLLRIVNAAIHKKLYLGIASHNLTVIAMDGSPIIEPLSTPFVELTRQHSIDCIFEANQQPNYYYYMVASTNISEAYDTNKITTAIIEYQGSYKPSLPPLLPLLPNLSPNYDKSSSRDYLYVILTFVILGLFFCTTFIMWPQSVLQEKEAKQSKEVVNGVEHAMEEAVNLQEQNNTELSNDELYRMGMIPTTKANKS</sequence>
<evidence type="ECO:0000259" key="4">
    <source>
        <dbReference type="Pfam" id="PF00394"/>
    </source>
</evidence>
<keyword evidence="2" id="KW-1133">Transmembrane helix</keyword>
<evidence type="ECO:0000256" key="3">
    <source>
        <dbReference type="SAM" id="SignalP"/>
    </source>
</evidence>
<feature type="domain" description="Plastocyanin-like" evidence="4">
    <location>
        <begin position="149"/>
        <end position="298"/>
    </location>
</feature>
<evidence type="ECO:0000313" key="6">
    <source>
        <dbReference type="EnsemblPlants" id="Solyc04g058040.2.1"/>
    </source>
</evidence>
<dbReference type="STRING" id="4081.A0A3Q7G5J2"/>
<accession>A0A3Q7G5J2</accession>
<keyword evidence="7" id="KW-1185">Reference proteome</keyword>
<dbReference type="AlphaFoldDB" id="A0A3Q7G5J2"/>
<comment type="similarity">
    <text evidence="1">Belongs to the multicopper oxidase family.</text>
</comment>
<reference evidence="6" key="2">
    <citation type="submission" date="2019-01" db="UniProtKB">
        <authorList>
            <consortium name="EnsemblPlants"/>
        </authorList>
    </citation>
    <scope>IDENTIFICATION</scope>
    <source>
        <strain evidence="6">cv. Heinz 1706</strain>
    </source>
</reference>
<dbReference type="EnsemblPlants" id="Solyc04g058040.2.1">
    <property type="protein sequence ID" value="Solyc04g058040.2.1"/>
    <property type="gene ID" value="Solyc04g058040.2"/>
</dbReference>
<dbReference type="InterPro" id="IPR001117">
    <property type="entry name" value="Cu-oxidase_2nd"/>
</dbReference>
<evidence type="ECO:0000256" key="2">
    <source>
        <dbReference type="SAM" id="Phobius"/>
    </source>
</evidence>
<dbReference type="InterPro" id="IPR045087">
    <property type="entry name" value="Cu-oxidase_fam"/>
</dbReference>
<dbReference type="SUPFAM" id="SSF49503">
    <property type="entry name" value="Cupredoxins"/>
    <property type="match status" value="2"/>
</dbReference>
<dbReference type="PANTHER" id="PTHR11709">
    <property type="entry name" value="MULTI-COPPER OXIDASE"/>
    <property type="match status" value="1"/>
</dbReference>
<keyword evidence="3" id="KW-0732">Signal</keyword>
<feature type="chain" id="PRO_5018594631" description="Laccase" evidence="3">
    <location>
        <begin position="28"/>
        <end position="403"/>
    </location>
</feature>
<proteinExistence type="inferred from homology"/>
<evidence type="ECO:0000313" key="7">
    <source>
        <dbReference type="Proteomes" id="UP000004994"/>
    </source>
</evidence>
<feature type="domain" description="Plastocyanin-like" evidence="5">
    <location>
        <begin position="36"/>
        <end position="143"/>
    </location>
</feature>